<dbReference type="KEGG" id="stae:HNV11_04880"/>
<gene>
    <name evidence="2" type="ORF">HNV11_04880</name>
</gene>
<reference evidence="2 3" key="1">
    <citation type="submission" date="2020-05" db="EMBL/GenBank/DDBJ databases">
        <title>Genome sequencing of Spirosoma sp. TS118.</title>
        <authorList>
            <person name="Lee J.-H."/>
            <person name="Jeong S."/>
            <person name="Zhao L."/>
            <person name="Jung J.-H."/>
            <person name="Kim M.-K."/>
            <person name="Lim S."/>
        </authorList>
    </citation>
    <scope>NUCLEOTIDE SEQUENCE [LARGE SCALE GENOMIC DNA]</scope>
    <source>
        <strain evidence="2 3">TS118</strain>
    </source>
</reference>
<sequence length="94" mass="11086">MTDIYFSQEAEQQLEEIVNYLSENWSEQVKINFLALLADKLQLIVQMPEMYRRSEKREGLRECVLNRQTVLYYKTTPDSIEVVALLSARRGPDE</sequence>
<keyword evidence="3" id="KW-1185">Reference proteome</keyword>
<keyword evidence="1" id="KW-1277">Toxin-antitoxin system</keyword>
<dbReference type="InterPro" id="IPR035093">
    <property type="entry name" value="RelE/ParE_toxin_dom_sf"/>
</dbReference>
<name>A0A6M5Y7Q3_9BACT</name>
<dbReference type="RefSeq" id="WP_171738600.1">
    <property type="nucleotide sequence ID" value="NZ_CP053435.1"/>
</dbReference>
<dbReference type="Gene3D" id="3.30.2310.20">
    <property type="entry name" value="RelE-like"/>
    <property type="match status" value="1"/>
</dbReference>
<accession>A0A6M5Y7Q3</accession>
<organism evidence="2 3">
    <name type="scientific">Spirosoma taeanense</name>
    <dbReference type="NCBI Taxonomy" id="2735870"/>
    <lineage>
        <taxon>Bacteria</taxon>
        <taxon>Pseudomonadati</taxon>
        <taxon>Bacteroidota</taxon>
        <taxon>Cytophagia</taxon>
        <taxon>Cytophagales</taxon>
        <taxon>Cytophagaceae</taxon>
        <taxon>Spirosoma</taxon>
    </lineage>
</organism>
<evidence type="ECO:0000313" key="2">
    <source>
        <dbReference type="EMBL" id="QJW88762.1"/>
    </source>
</evidence>
<dbReference type="Pfam" id="PF05016">
    <property type="entry name" value="ParE_toxin"/>
    <property type="match status" value="1"/>
</dbReference>
<dbReference type="Proteomes" id="UP000502756">
    <property type="component" value="Chromosome"/>
</dbReference>
<protein>
    <submittedName>
        <fullName evidence="2">Type II toxin-antitoxin system RelE/ParE family toxin</fullName>
    </submittedName>
</protein>
<evidence type="ECO:0000256" key="1">
    <source>
        <dbReference type="ARBA" id="ARBA00022649"/>
    </source>
</evidence>
<proteinExistence type="predicted"/>
<dbReference type="EMBL" id="CP053435">
    <property type="protein sequence ID" value="QJW88762.1"/>
    <property type="molecule type" value="Genomic_DNA"/>
</dbReference>
<dbReference type="InterPro" id="IPR007712">
    <property type="entry name" value="RelE/ParE_toxin"/>
</dbReference>
<dbReference type="AlphaFoldDB" id="A0A6M5Y7Q3"/>
<evidence type="ECO:0000313" key="3">
    <source>
        <dbReference type="Proteomes" id="UP000502756"/>
    </source>
</evidence>